<evidence type="ECO:0000313" key="10">
    <source>
        <dbReference type="RefSeq" id="XP_009300185.1"/>
    </source>
</evidence>
<dbReference type="PROSITE" id="PS51830">
    <property type="entry name" value="FIIND"/>
    <property type="match status" value="1"/>
</dbReference>
<dbReference type="Gene3D" id="1.25.40.10">
    <property type="entry name" value="Tetratricopeptide repeat domain"/>
    <property type="match status" value="3"/>
</dbReference>
<dbReference type="PROSITE" id="PS50005">
    <property type="entry name" value="TPR"/>
    <property type="match status" value="1"/>
</dbReference>
<evidence type="ECO:0000256" key="1">
    <source>
        <dbReference type="ARBA" id="ARBA00004514"/>
    </source>
</evidence>
<dbReference type="PANTHER" id="PTHR10271">
    <property type="entry name" value="INTERFERON-INDUCED PROTEIN WITH TETRATRICOPEPTIDE REPEATS"/>
    <property type="match status" value="1"/>
</dbReference>
<keyword evidence="9" id="KW-1185">Reference proteome</keyword>
<dbReference type="InterPro" id="IPR011029">
    <property type="entry name" value="DEATH-like_dom_sf"/>
</dbReference>
<evidence type="ECO:0000256" key="3">
    <source>
        <dbReference type="ARBA" id="ARBA00022737"/>
    </source>
</evidence>
<dbReference type="FunFam" id="1.25.40.10:FF:000032">
    <property type="entry name" value="Interferon-induced protein with tetratricopeptide repeats 5"/>
    <property type="match status" value="1"/>
</dbReference>
<comment type="similarity">
    <text evidence="5">Belongs to the IFIT family.</text>
</comment>
<dbReference type="Proteomes" id="UP000000437">
    <property type="component" value="Chromosome 5"/>
</dbReference>
<dbReference type="InterPro" id="IPR019734">
    <property type="entry name" value="TPR_rpt"/>
</dbReference>
<evidence type="ECO:0000256" key="4">
    <source>
        <dbReference type="ARBA" id="ARBA00022803"/>
    </source>
</evidence>
<dbReference type="OrthoDB" id="8891580at2759"/>
<dbReference type="SMART" id="SM00028">
    <property type="entry name" value="TPR"/>
    <property type="match status" value="5"/>
</dbReference>
<dbReference type="InterPro" id="IPR025307">
    <property type="entry name" value="FIIND_dom"/>
</dbReference>
<keyword evidence="2" id="KW-0963">Cytoplasm</keyword>
<proteinExistence type="inferred from homology"/>
<comment type="subcellular location">
    <subcellularLocation>
        <location evidence="1">Cytoplasm</location>
        <location evidence="1">Cytosol</location>
    </subcellularLocation>
</comment>
<dbReference type="Pfam" id="PF13553">
    <property type="entry name" value="FIIND"/>
    <property type="match status" value="1"/>
</dbReference>
<evidence type="ECO:0000313" key="9">
    <source>
        <dbReference type="Proteomes" id="UP000000437"/>
    </source>
</evidence>
<dbReference type="InterPro" id="IPR027417">
    <property type="entry name" value="P-loop_NTPase"/>
</dbReference>
<reference evidence="10" key="1">
    <citation type="submission" date="2025-08" db="UniProtKB">
        <authorList>
            <consortium name="RefSeq"/>
        </authorList>
    </citation>
    <scope>IDENTIFICATION</scope>
    <source>
        <strain evidence="10">Tuebingen</strain>
        <tissue evidence="10">Fibroblasts and whole tissue</tissue>
    </source>
</reference>
<accession>A0A8M3AST3</accession>
<protein>
    <submittedName>
        <fullName evidence="10">Interferon-induced protein with tetratricopeptide repeats 5 isoform X1</fullName>
    </submittedName>
</protein>
<dbReference type="GeneID" id="572297"/>
<dbReference type="Pfam" id="PF13428">
    <property type="entry name" value="TPR_14"/>
    <property type="match status" value="1"/>
</dbReference>
<dbReference type="Gene3D" id="3.40.50.300">
    <property type="entry name" value="P-loop containing nucleotide triphosphate hydrolases"/>
    <property type="match status" value="1"/>
</dbReference>
<dbReference type="InterPro" id="IPR001315">
    <property type="entry name" value="CARD"/>
</dbReference>
<evidence type="ECO:0000256" key="5">
    <source>
        <dbReference type="ARBA" id="ARBA00038336"/>
    </source>
</evidence>
<sequence>MSLDTLRTKLLQQECHFTWSLREDEDFVLCDLLYRLEEQIELESDKARVTRAYSSFAFIQYLNGKQQEALANLQTSVQLAKKLYRDSDEALIVTYGDLAWLHYHMNEISACEDYLRQLDRIQKKFSEGSTYDMEVLREKGWAFLKFSYKYHNAAKECFRQALEINPSDSDLNAGYALALYRTTKETSDSLTMEQLKKAIKLNPDDGVLLVMLALRMQHNKDDVKAAQLKVIKALLKPYDPHVIRYAAKFYRQLGEKDDAIKLLEEALKETPNSAFVHYELAMNYKSKKISLEKNYRTHGKAEFDVEESTHQYLSKIIYHLEVAVSLKPTFIIAVADLALQYGQSGCSKAKTLFDEAFKLANKEKQHLQAVYNFYGQYQLYSRRSEELAIHNFSQGLMLQPKSKQGRMCEESLERIIKHRINRVKNPNDSKVCAIQGFIHEVKGEKVKAVESYERAQRGGLDFGESFPLTGIRIWLMEIDVPDKCIGQLIFDNGTYDEVSSGKLKVFEGSMNNQQVHLVDVDISNIKRILKWEKLSLGPHVVLLAFSLHRGQFAEQTREMLENLQFLGEKFWNRAIVVFKEGDCCINDYTGAQRSTLEWLLEKCRHNTYIFGYAPEITERRALSERIQRVIRRNNSMHLVLPDIFDGDSQSPSHILSKLDEKDFLFYPDIIIQGGQSKYRLQCRHAGWYRCAFTQIGFNMESEGEVLYSTVLQESVCPVPANHYQAGPLYDIKCVQGELTQLRLPHCEASIEDAHDYMSVIHYSNQTIDILKPQNITSTHVTVTISGTSKFLISRKVNWFNNRVLGQVMIFYKQQTHKLHVFLLPRNVDPREDTKVHLTKQWKHFYPTFDITLPDGVMNVCLHLKKRNDKKGKVKDVWDRDITITEHIVENSRPDILTEKQCESFLKCNRVKLIKNVRNAEAVLDHLVDIIEDELMSKIRAMNTTQEKMRSVFDIIEHQGHSSKQKFFSALEEEEEGLIKEMKGNH</sequence>
<feature type="repeat" description="TPR" evidence="6">
    <location>
        <begin position="240"/>
        <end position="273"/>
    </location>
</feature>
<keyword evidence="3" id="KW-0677">Repeat</keyword>
<dbReference type="AlphaFoldDB" id="A0A8M3AST3"/>
<name>A0A8M3AST3_DANRE</name>
<dbReference type="SUPFAM" id="SSF47986">
    <property type="entry name" value="DEATH domain"/>
    <property type="match status" value="1"/>
</dbReference>
<dbReference type="Gene3D" id="1.10.533.10">
    <property type="entry name" value="Death Domain, Fas"/>
    <property type="match status" value="1"/>
</dbReference>
<evidence type="ECO:0000259" key="7">
    <source>
        <dbReference type="PROSITE" id="PS50209"/>
    </source>
</evidence>
<dbReference type="GO" id="GO:0042981">
    <property type="term" value="P:regulation of apoptotic process"/>
    <property type="evidence" value="ECO:0007669"/>
    <property type="project" value="InterPro"/>
</dbReference>
<keyword evidence="4 6" id="KW-0802">TPR repeat</keyword>
<dbReference type="PANTHER" id="PTHR10271:SF29">
    <property type="entry name" value="INTERFERON-INDUCED PROTEIN WITH TETRATRICOPEPTIDE REPEATS-RELATED"/>
    <property type="match status" value="1"/>
</dbReference>
<dbReference type="SUPFAM" id="SSF48452">
    <property type="entry name" value="TPR-like"/>
    <property type="match status" value="3"/>
</dbReference>
<dbReference type="GO" id="GO:0005829">
    <property type="term" value="C:cytosol"/>
    <property type="evidence" value="ECO:0007669"/>
    <property type="project" value="UniProtKB-SubCell"/>
</dbReference>
<dbReference type="PROSITE" id="PS50209">
    <property type="entry name" value="CARD"/>
    <property type="match status" value="1"/>
</dbReference>
<dbReference type="Pfam" id="PF13181">
    <property type="entry name" value="TPR_8"/>
    <property type="match status" value="1"/>
</dbReference>
<organism evidence="9 10">
    <name type="scientific">Danio rerio</name>
    <name type="common">Zebrafish</name>
    <name type="synonym">Brachydanio rerio</name>
    <dbReference type="NCBI Taxonomy" id="7955"/>
    <lineage>
        <taxon>Eukaryota</taxon>
        <taxon>Metazoa</taxon>
        <taxon>Chordata</taxon>
        <taxon>Craniata</taxon>
        <taxon>Vertebrata</taxon>
        <taxon>Euteleostomi</taxon>
        <taxon>Actinopterygii</taxon>
        <taxon>Neopterygii</taxon>
        <taxon>Teleostei</taxon>
        <taxon>Ostariophysi</taxon>
        <taxon>Cypriniformes</taxon>
        <taxon>Danionidae</taxon>
        <taxon>Danioninae</taxon>
        <taxon>Danio</taxon>
    </lineage>
</organism>
<gene>
    <name evidence="10" type="primary">LOC572297</name>
    <name evidence="10" type="synonym">IFIT5A</name>
</gene>
<evidence type="ECO:0000259" key="8">
    <source>
        <dbReference type="PROSITE" id="PS51830"/>
    </source>
</evidence>
<feature type="domain" description="FIIND" evidence="8">
    <location>
        <begin position="659"/>
        <end position="895"/>
    </location>
</feature>
<dbReference type="RefSeq" id="XP_009300185.1">
    <property type="nucleotide sequence ID" value="XM_009301910.4"/>
</dbReference>
<dbReference type="InterPro" id="IPR011990">
    <property type="entry name" value="TPR-like_helical_dom_sf"/>
</dbReference>
<evidence type="ECO:0000256" key="2">
    <source>
        <dbReference type="ARBA" id="ARBA00022490"/>
    </source>
</evidence>
<dbReference type="GO" id="GO:0051707">
    <property type="term" value="P:response to other organism"/>
    <property type="evidence" value="ECO:0007669"/>
    <property type="project" value="UniProtKB-ARBA"/>
</dbReference>
<feature type="domain" description="CARD" evidence="7">
    <location>
        <begin position="897"/>
        <end position="985"/>
    </location>
</feature>
<dbReference type="Pfam" id="PF00619">
    <property type="entry name" value="CARD"/>
    <property type="match status" value="1"/>
</dbReference>
<evidence type="ECO:0000256" key="6">
    <source>
        <dbReference type="PROSITE-ProRule" id="PRU00339"/>
    </source>
</evidence>